<evidence type="ECO:0000313" key="15">
    <source>
        <dbReference type="EMBL" id="KGE85670.1"/>
    </source>
</evidence>
<sequence length="263" mass="29880">MASTKKDLTFKRVYVWELPVRIFHWANALCITVLAATGFVIANPPAIMSSTEASGQFWFGTVRYIHFATAYIFLGAMILRIYWAFVGNRYANWRSFLPLTQKALLNIRHVLQIDILLGVDKEHRLGNIAIGHNAVAGASYVVLFLLALVQVATGFGLYEPMSAFFVADLFSWVIPLFGSDFTVRFIHHAVTWLMILFVIIHVYLVFYHDWLEGRGEVSSMFSGYKFVLTDRIKPEDTLEGETPPAQEEEPWVEDEKTPAAEAH</sequence>
<dbReference type="InterPro" id="IPR016174">
    <property type="entry name" value="Di-haem_cyt_TM"/>
</dbReference>
<dbReference type="GO" id="GO:0005886">
    <property type="term" value="C:plasma membrane"/>
    <property type="evidence" value="ECO:0007669"/>
    <property type="project" value="UniProtKB-SubCell"/>
</dbReference>
<protein>
    <submittedName>
        <fullName evidence="15">Hydrogenase</fullName>
    </submittedName>
</protein>
<name>A0A098S0J2_9BACT</name>
<dbReference type="STRING" id="1524460.IX84_26685"/>
<feature type="region of interest" description="Disordered" evidence="12">
    <location>
        <begin position="235"/>
        <end position="263"/>
    </location>
</feature>
<dbReference type="InterPro" id="IPR011577">
    <property type="entry name" value="Cyt_b561_bac/Ni-Hgenase"/>
</dbReference>
<keyword evidence="7" id="KW-0479">Metal-binding</keyword>
<evidence type="ECO:0000256" key="7">
    <source>
        <dbReference type="ARBA" id="ARBA00022723"/>
    </source>
</evidence>
<keyword evidence="16" id="KW-1185">Reference proteome</keyword>
<comment type="caution">
    <text evidence="15">The sequence shown here is derived from an EMBL/GenBank/DDBJ whole genome shotgun (WGS) entry which is preliminary data.</text>
</comment>
<feature type="transmembrane region" description="Helical" evidence="13">
    <location>
        <begin position="64"/>
        <end position="85"/>
    </location>
</feature>
<feature type="domain" description="Cytochrome b561 bacterial/Ni-hydrogenase" evidence="14">
    <location>
        <begin position="15"/>
        <end position="223"/>
    </location>
</feature>
<comment type="subcellular location">
    <subcellularLocation>
        <location evidence="1">Cell membrane</location>
        <topology evidence="1">Multi-pass membrane protein</topology>
    </subcellularLocation>
</comment>
<keyword evidence="8" id="KW-0249">Electron transport</keyword>
<dbReference type="PANTHER" id="PTHR30485">
    <property type="entry name" value="NI/FE-HYDROGENASE 1 B-TYPE CYTOCHROME SUBUNIT"/>
    <property type="match status" value="1"/>
</dbReference>
<dbReference type="PRINTS" id="PR00161">
    <property type="entry name" value="NIHGNASECYTB"/>
</dbReference>
<dbReference type="GO" id="GO:0020037">
    <property type="term" value="F:heme binding"/>
    <property type="evidence" value="ECO:0007669"/>
    <property type="project" value="TreeGrafter"/>
</dbReference>
<evidence type="ECO:0000256" key="9">
    <source>
        <dbReference type="ARBA" id="ARBA00022989"/>
    </source>
</evidence>
<dbReference type="RefSeq" id="WP_044227715.1">
    <property type="nucleotide sequence ID" value="NZ_JBKAGJ010000003.1"/>
</dbReference>
<dbReference type="NCBIfam" id="TIGR02125">
    <property type="entry name" value="CytB-hydogenase"/>
    <property type="match status" value="1"/>
</dbReference>
<feature type="transmembrane region" description="Helical" evidence="13">
    <location>
        <begin position="128"/>
        <end position="149"/>
    </location>
</feature>
<dbReference type="Gene3D" id="1.20.950.20">
    <property type="entry name" value="Transmembrane di-heme cytochromes, Chain C"/>
    <property type="match status" value="1"/>
</dbReference>
<keyword evidence="3" id="KW-0813">Transport</keyword>
<dbReference type="EMBL" id="JPOS01000084">
    <property type="protein sequence ID" value="KGE85670.1"/>
    <property type="molecule type" value="Genomic_DNA"/>
</dbReference>
<feature type="compositionally biased region" description="Basic and acidic residues" evidence="12">
    <location>
        <begin position="253"/>
        <end position="263"/>
    </location>
</feature>
<organism evidence="15 16">
    <name type="scientific">Phaeodactylibacter xiamenensis</name>
    <dbReference type="NCBI Taxonomy" id="1524460"/>
    <lineage>
        <taxon>Bacteria</taxon>
        <taxon>Pseudomonadati</taxon>
        <taxon>Bacteroidota</taxon>
        <taxon>Saprospiria</taxon>
        <taxon>Saprospirales</taxon>
        <taxon>Haliscomenobacteraceae</taxon>
        <taxon>Phaeodactylibacter</taxon>
    </lineage>
</organism>
<dbReference type="GO" id="GO:0005506">
    <property type="term" value="F:iron ion binding"/>
    <property type="evidence" value="ECO:0007669"/>
    <property type="project" value="InterPro"/>
</dbReference>
<evidence type="ECO:0000256" key="1">
    <source>
        <dbReference type="ARBA" id="ARBA00004651"/>
    </source>
</evidence>
<keyword evidence="6 13" id="KW-0812">Transmembrane</keyword>
<evidence type="ECO:0000256" key="2">
    <source>
        <dbReference type="ARBA" id="ARBA00008622"/>
    </source>
</evidence>
<evidence type="ECO:0000256" key="3">
    <source>
        <dbReference type="ARBA" id="ARBA00022448"/>
    </source>
</evidence>
<evidence type="ECO:0000259" key="14">
    <source>
        <dbReference type="Pfam" id="PF01292"/>
    </source>
</evidence>
<evidence type="ECO:0000256" key="5">
    <source>
        <dbReference type="ARBA" id="ARBA00022617"/>
    </source>
</evidence>
<dbReference type="GO" id="GO:0009055">
    <property type="term" value="F:electron transfer activity"/>
    <property type="evidence" value="ECO:0007669"/>
    <property type="project" value="InterPro"/>
</dbReference>
<keyword evidence="11 13" id="KW-0472">Membrane</keyword>
<dbReference type="InterPro" id="IPR051542">
    <property type="entry name" value="Hydrogenase_cytochrome"/>
</dbReference>
<dbReference type="SUPFAM" id="SSF81342">
    <property type="entry name" value="Transmembrane di-heme cytochromes"/>
    <property type="match status" value="1"/>
</dbReference>
<evidence type="ECO:0000256" key="11">
    <source>
        <dbReference type="ARBA" id="ARBA00023136"/>
    </source>
</evidence>
<dbReference type="AlphaFoldDB" id="A0A098S0J2"/>
<dbReference type="GO" id="GO:0022904">
    <property type="term" value="P:respiratory electron transport chain"/>
    <property type="evidence" value="ECO:0007669"/>
    <property type="project" value="InterPro"/>
</dbReference>
<keyword evidence="9 13" id="KW-1133">Transmembrane helix</keyword>
<dbReference type="PANTHER" id="PTHR30485:SF0">
    <property type="entry name" value="NI_FE-HYDROGENASE 1 B-TYPE CYTOCHROME SUBUNIT-RELATED"/>
    <property type="match status" value="1"/>
</dbReference>
<keyword evidence="10" id="KW-0408">Iron</keyword>
<dbReference type="Pfam" id="PF01292">
    <property type="entry name" value="Ni_hydr_CYTB"/>
    <property type="match status" value="1"/>
</dbReference>
<evidence type="ECO:0000256" key="10">
    <source>
        <dbReference type="ARBA" id="ARBA00023004"/>
    </source>
</evidence>
<keyword evidence="4" id="KW-1003">Cell membrane</keyword>
<evidence type="ECO:0000313" key="16">
    <source>
        <dbReference type="Proteomes" id="UP000029736"/>
    </source>
</evidence>
<evidence type="ECO:0000256" key="12">
    <source>
        <dbReference type="SAM" id="MobiDB-lite"/>
    </source>
</evidence>
<evidence type="ECO:0000256" key="8">
    <source>
        <dbReference type="ARBA" id="ARBA00022982"/>
    </source>
</evidence>
<dbReference type="Proteomes" id="UP000029736">
    <property type="component" value="Unassembled WGS sequence"/>
</dbReference>
<accession>A0A098S0J2</accession>
<feature type="transmembrane region" description="Helical" evidence="13">
    <location>
        <begin position="185"/>
        <end position="206"/>
    </location>
</feature>
<evidence type="ECO:0000256" key="4">
    <source>
        <dbReference type="ARBA" id="ARBA00022475"/>
    </source>
</evidence>
<evidence type="ECO:0000256" key="13">
    <source>
        <dbReference type="SAM" id="Phobius"/>
    </source>
</evidence>
<feature type="transmembrane region" description="Helical" evidence="13">
    <location>
        <begin position="22"/>
        <end position="43"/>
    </location>
</feature>
<evidence type="ECO:0000256" key="6">
    <source>
        <dbReference type="ARBA" id="ARBA00022692"/>
    </source>
</evidence>
<gene>
    <name evidence="15" type="ORF">IX84_26685</name>
</gene>
<dbReference type="InterPro" id="IPR000516">
    <property type="entry name" value="Ni-dep_Hydgase_cyt-B"/>
</dbReference>
<dbReference type="OrthoDB" id="197262at2"/>
<comment type="similarity">
    <text evidence="2">Belongs to the HupC/HyaC/HydC family.</text>
</comment>
<proteinExistence type="inferred from homology"/>
<keyword evidence="5" id="KW-0349">Heme</keyword>
<reference evidence="15 16" key="1">
    <citation type="journal article" date="2014" name="Int. J. Syst. Evol. Microbiol.">
        <title>Phaeodactylibacter xiamenensis gen. nov., sp. nov., a member of the family Saprospiraceae isolated from the marine alga Phaeodactylum tricornutum.</title>
        <authorList>
            <person name="Chen Z.Jr."/>
            <person name="Lei X."/>
            <person name="Lai Q."/>
            <person name="Li Y."/>
            <person name="Zhang B."/>
            <person name="Zhang J."/>
            <person name="Zhang H."/>
            <person name="Yang L."/>
            <person name="Zheng W."/>
            <person name="Tian Y."/>
            <person name="Yu Z."/>
            <person name="Xu H.Jr."/>
            <person name="Zheng T."/>
        </authorList>
    </citation>
    <scope>NUCLEOTIDE SEQUENCE [LARGE SCALE GENOMIC DNA]</scope>
    <source>
        <strain evidence="15 16">KD52</strain>
    </source>
</reference>